<reference evidence="1 2" key="1">
    <citation type="submission" date="2008-05" db="EMBL/GenBank/DDBJ databases">
        <title>Complete sequence of Chlorobium limicola DSM 245.</title>
        <authorList>
            <consortium name="US DOE Joint Genome Institute"/>
            <person name="Lucas S."/>
            <person name="Copeland A."/>
            <person name="Lapidus A."/>
            <person name="Glavina del Rio T."/>
            <person name="Dalin E."/>
            <person name="Tice H."/>
            <person name="Bruce D."/>
            <person name="Goodwin L."/>
            <person name="Pitluck S."/>
            <person name="Schmutz J."/>
            <person name="Larimer F."/>
            <person name="Land M."/>
            <person name="Hauser L."/>
            <person name="Kyrpides N."/>
            <person name="Ovchinnikova G."/>
            <person name="Zhao F."/>
            <person name="Li T."/>
            <person name="Liu Z."/>
            <person name="Overmann J."/>
            <person name="Bryant D.A."/>
            <person name="Richardson P."/>
        </authorList>
    </citation>
    <scope>NUCLEOTIDE SEQUENCE [LARGE SCALE GENOMIC DNA]</scope>
    <source>
        <strain evidence="2">DSM 245 / NBRC 103803 / 6330</strain>
    </source>
</reference>
<evidence type="ECO:0000313" key="2">
    <source>
        <dbReference type="Proteomes" id="UP000008841"/>
    </source>
</evidence>
<dbReference type="KEGG" id="cli:Clim_1037"/>
<gene>
    <name evidence="1" type="ordered locus">Clim_1037</name>
</gene>
<dbReference type="RefSeq" id="WP_012465991.1">
    <property type="nucleotide sequence ID" value="NC_010803.1"/>
</dbReference>
<evidence type="ECO:0000313" key="1">
    <source>
        <dbReference type="EMBL" id="ACD90112.1"/>
    </source>
</evidence>
<dbReference type="EMBL" id="CP001097">
    <property type="protein sequence ID" value="ACD90112.1"/>
    <property type="molecule type" value="Genomic_DNA"/>
</dbReference>
<dbReference type="AlphaFoldDB" id="B3EC37"/>
<protein>
    <recommendedName>
        <fullName evidence="3">Apea-like HEPN domain-containing protein</fullName>
    </recommendedName>
</protein>
<dbReference type="HOGENOM" id="CLU_955446_0_0_10"/>
<accession>B3EC37</accession>
<organism evidence="1 2">
    <name type="scientific">Chlorobium limicola (strain DSM 245 / NBRC 103803 / 6330)</name>
    <dbReference type="NCBI Taxonomy" id="290315"/>
    <lineage>
        <taxon>Bacteria</taxon>
        <taxon>Pseudomonadati</taxon>
        <taxon>Chlorobiota</taxon>
        <taxon>Chlorobiia</taxon>
        <taxon>Chlorobiales</taxon>
        <taxon>Chlorobiaceae</taxon>
        <taxon>Chlorobium/Pelodictyon group</taxon>
        <taxon>Chlorobium</taxon>
    </lineage>
</organism>
<proteinExistence type="predicted"/>
<sequence>MDSFNTRSFSALIHIPRLDIEDENLELMSGNLIRPDPRMIYDLDEDWIRESFLEKSRPIFFLYNHTELSKKSEFAQRSSYAHILYKLQQKVDIFIFVLVSVTGAELISTCNSTSYIIDVDMSLISAHVGQFGRNLINHNPAPIKISDEYIKLAIQISILWSQYFEQKKIDVNLLSGFYALESLCFSSLYPVFKCLPIVTSLENLLIPDVKSGIQKALQNEVTVVLGESACEEDMILIKRAYNLRSRIIHGDSKKILNNDDFRDIYHEMRILFGKVLLMRISNKISSLVNHA</sequence>
<dbReference type="STRING" id="290315.Clim_1037"/>
<evidence type="ECO:0008006" key="3">
    <source>
        <dbReference type="Google" id="ProtNLM"/>
    </source>
</evidence>
<name>B3EC37_CHLL2</name>
<dbReference type="Proteomes" id="UP000008841">
    <property type="component" value="Chromosome"/>
</dbReference>